<sequence>MIRTPTMRRMTNTVTNTTNTEYDFYAAGPFFNPAEVTSMERLEATLESHGKKLFKPRFESDLAAIGAKACFEADVEGIRSAKAVIANLIDDDPGTMFEIGYAHGIGKPVYAYLDGLKDGGAVNIMISQSVDAIFTSAEDLARFLETGEHTDPVLKDF</sequence>
<dbReference type="Proteomes" id="UP000216444">
    <property type="component" value="Unassembled WGS sequence"/>
</dbReference>
<dbReference type="SUPFAM" id="SSF52309">
    <property type="entry name" value="N-(deoxy)ribosyltransferase-like"/>
    <property type="match status" value="1"/>
</dbReference>
<dbReference type="InterPro" id="IPR051239">
    <property type="entry name" value="2'-dNMP_N-hydrolase"/>
</dbReference>
<dbReference type="PANTHER" id="PTHR15364:SF0">
    <property type="entry name" value="2'-DEOXYNUCLEOSIDE 5'-PHOSPHATE N-HYDROLASE 1"/>
    <property type="match status" value="1"/>
</dbReference>
<dbReference type="AlphaFoldDB" id="A0A261FGA7"/>
<reference evidence="1 2" key="1">
    <citation type="journal article" date="2017" name="BMC Genomics">
        <title>Comparative genomic and phylogenomic analyses of the Bifidobacteriaceae family.</title>
        <authorList>
            <person name="Lugli G.A."/>
            <person name="Milani C."/>
            <person name="Turroni F."/>
            <person name="Duranti S."/>
            <person name="Mancabelli L."/>
            <person name="Mangifesta M."/>
            <person name="Ferrario C."/>
            <person name="Modesto M."/>
            <person name="Mattarelli P."/>
            <person name="Jiri K."/>
            <person name="van Sinderen D."/>
            <person name="Ventura M."/>
        </authorList>
    </citation>
    <scope>NUCLEOTIDE SEQUENCE [LARGE SCALE GENOMIC DNA]</scope>
    <source>
        <strain evidence="1 2">DSM 100201</strain>
    </source>
</reference>
<dbReference type="GO" id="GO:0016740">
    <property type="term" value="F:transferase activity"/>
    <property type="evidence" value="ECO:0007669"/>
    <property type="project" value="UniProtKB-KW"/>
</dbReference>
<dbReference type="GO" id="GO:0009159">
    <property type="term" value="P:deoxyribonucleoside monophosphate catabolic process"/>
    <property type="evidence" value="ECO:0007669"/>
    <property type="project" value="TreeGrafter"/>
</dbReference>
<dbReference type="GO" id="GO:0070694">
    <property type="term" value="F:5-hydroxymethyl-dUMP N-hydrolase activity"/>
    <property type="evidence" value="ECO:0007669"/>
    <property type="project" value="TreeGrafter"/>
</dbReference>
<keyword evidence="1" id="KW-0808">Transferase</keyword>
<dbReference type="PANTHER" id="PTHR15364">
    <property type="entry name" value="2'-DEOXYNUCLEOSIDE 5'-PHOSPHATE N-HYDROLASE 1"/>
    <property type="match status" value="1"/>
</dbReference>
<dbReference type="Gene3D" id="3.40.50.450">
    <property type="match status" value="1"/>
</dbReference>
<evidence type="ECO:0000313" key="2">
    <source>
        <dbReference type="Proteomes" id="UP000216444"/>
    </source>
</evidence>
<comment type="caution">
    <text evidence="1">The sequence shown here is derived from an EMBL/GenBank/DDBJ whole genome shotgun (WGS) entry which is preliminary data.</text>
</comment>
<dbReference type="Pfam" id="PF05014">
    <property type="entry name" value="Nuc_deoxyrib_tr"/>
    <property type="match status" value="1"/>
</dbReference>
<organism evidence="1 2">
    <name type="scientific">Bifidobacterium tissieri</name>
    <dbReference type="NCBI Taxonomy" id="1630162"/>
    <lineage>
        <taxon>Bacteria</taxon>
        <taxon>Bacillati</taxon>
        <taxon>Actinomycetota</taxon>
        <taxon>Actinomycetes</taxon>
        <taxon>Bifidobacteriales</taxon>
        <taxon>Bifidobacteriaceae</taxon>
        <taxon>Bifidobacterium</taxon>
    </lineage>
</organism>
<dbReference type="InterPro" id="IPR007710">
    <property type="entry name" value="Nucleoside_deoxyribTrfase"/>
</dbReference>
<dbReference type="EMBL" id="MWWV01000005">
    <property type="protein sequence ID" value="OZG58108.1"/>
    <property type="molecule type" value="Genomic_DNA"/>
</dbReference>
<name>A0A261FGA7_9BIFI</name>
<gene>
    <name evidence="1" type="ORF">BTIS_0956</name>
</gene>
<protein>
    <submittedName>
        <fullName evidence="1">Family 2 glycosyl transferase</fullName>
    </submittedName>
</protein>
<proteinExistence type="predicted"/>
<accession>A0A261FGA7</accession>
<keyword evidence="2" id="KW-1185">Reference proteome</keyword>
<evidence type="ECO:0000313" key="1">
    <source>
        <dbReference type="EMBL" id="OZG58108.1"/>
    </source>
</evidence>